<reference evidence="10 11" key="1">
    <citation type="submission" date="2024-04" db="EMBL/GenBank/DDBJ databases">
        <title>The reference genome of an endangered Asteraceae, Deinandra increscens subsp. villosa, native to the Central Coast of California.</title>
        <authorList>
            <person name="Guilliams M."/>
            <person name="Hasenstab-Lehman K."/>
            <person name="Meyer R."/>
            <person name="Mcevoy S."/>
        </authorList>
    </citation>
    <scope>NUCLEOTIDE SEQUENCE [LARGE SCALE GENOMIC DNA]</scope>
    <source>
        <tissue evidence="10">Leaf</tissue>
    </source>
</reference>
<dbReference type="EMBL" id="JBCNJP010000016">
    <property type="protein sequence ID" value="KAK9066046.1"/>
    <property type="molecule type" value="Genomic_DNA"/>
</dbReference>
<keyword evidence="3" id="KW-0509">mRNA transport</keyword>
<protein>
    <recommendedName>
        <fullName evidence="9">Peptidase S59 domain-containing protein</fullName>
    </recommendedName>
</protein>
<dbReference type="PANTHER" id="PTHR23198">
    <property type="entry name" value="NUCLEOPORIN"/>
    <property type="match status" value="1"/>
</dbReference>
<dbReference type="AlphaFoldDB" id="A0AAP0GY92"/>
<dbReference type="GO" id="GO:0051028">
    <property type="term" value="P:mRNA transport"/>
    <property type="evidence" value="ECO:0007669"/>
    <property type="project" value="UniProtKB-KW"/>
</dbReference>
<sequence>MGVYVDGPDTYNHYHVPQFKKRKVILDGDNGSSACSLTHEIKTFLPTRRASDYFMEPSFTELAMRELTDPNYCTRVQNFTVGRYGYGSVRFYGETDVRLLDLDQIIKFKRHEIVVYEDETSKPMVGEGLNRAAEVTLVLQKTSSIEKLKLSAENQGADFISFDPHLKEWKFSVQHFSRFGLSDDEEDDVMMDDADVNVHEKATMNDSDGSELDEDSPLTDSRLLSHSLPSHLGLDPIRMKEMRMMMFSTEEEEDDAELNNLNGALSHHRQQLSNKTVQRSSPLAIRKTPLALLEYNPSSFASGPSGSILLAQQNKGLPLTITKVQGFKLEVKETPVTKSYSHNIVDAGLLMGRSFGIAWGPNNLLIHCGSVGDRNKNPELSSTISLEKVAIDNVVRDENNKIQQELIDLCFESVLNYHKEINHETEEIIFDSFKLKTRKLVFNRLDLSVVCRSYIEIIEKQLEVPGLSSSARVMLMHQVFVWELIKVLFSSKESSLDADVESLPLIRRAEFSVLLQESVCHRVQDEISSLNDSEDLQQLFLLLTGRQVDAAVELSASRGDVRLACLLSQAGGSTINRRDIDRQLDLWKTNSLDFSFIEKDRIRLLELLAGNIHGALGEMNIDWKRFLGLLMWYHLPPASDLTSIFQTYQRLLEDGRAPYPVPVYIDEKLVNDGVSWTPSNRFDLAYYLMILHSNEERDLDKLSMLKTMFSAFASTHDPLDHHMIWHQRAVLEAVGTFSYNDLHVLDMGFVSQLLSLGHCHWAIYVVLHMSHRDDYPYLQASVIKEILFQYCETWSAQENQRQFIVELGVPSAWLHEALAVYHAYYGNFFKALEHYLGCSFWQKAHSTFITSVAHSLFISGKQSEILRLTTSMEDHKSEIENWDLGAGIFITFYSFRSSLKEDDDTMTELESLQDKNDECRKFFSRLKASLAFWDSRLPVDARMVYAKMAEEISDLLVADPGEGSTTEVKLECFNTIFDSPVPQDLISSHLQSAISHFTLHLTEAAS</sequence>
<keyword evidence="4" id="KW-0653">Protein transport</keyword>
<keyword evidence="2" id="KW-0813">Transport</keyword>
<keyword evidence="6" id="KW-0906">Nuclear pore complex</keyword>
<dbReference type="PANTHER" id="PTHR23198:SF26">
    <property type="entry name" value="NUCLEAR PORE COMPLEX PROTEIN NUP96"/>
    <property type="match status" value="1"/>
</dbReference>
<gene>
    <name evidence="10" type="ORF">SSX86_015448</name>
</gene>
<dbReference type="InterPro" id="IPR037665">
    <property type="entry name" value="Nucleoporin_S59-like"/>
</dbReference>
<evidence type="ECO:0000256" key="5">
    <source>
        <dbReference type="ARBA" id="ARBA00023010"/>
    </source>
</evidence>
<dbReference type="Proteomes" id="UP001408789">
    <property type="component" value="Unassembled WGS sequence"/>
</dbReference>
<dbReference type="InterPro" id="IPR021967">
    <property type="entry name" value="Nup98_C"/>
</dbReference>
<dbReference type="InterPro" id="IPR007230">
    <property type="entry name" value="Nup98_auto-Pept-S59_dom"/>
</dbReference>
<dbReference type="Pfam" id="PF12110">
    <property type="entry name" value="Nup96"/>
    <property type="match status" value="1"/>
</dbReference>
<feature type="region of interest" description="Disordered" evidence="8">
    <location>
        <begin position="201"/>
        <end position="224"/>
    </location>
</feature>
<dbReference type="SUPFAM" id="SSF82215">
    <property type="entry name" value="C-terminal autoproteolytic domain of nucleoporin nup98"/>
    <property type="match status" value="1"/>
</dbReference>
<evidence type="ECO:0000259" key="9">
    <source>
        <dbReference type="PROSITE" id="PS51434"/>
    </source>
</evidence>
<evidence type="ECO:0000256" key="1">
    <source>
        <dbReference type="ARBA" id="ARBA00004567"/>
    </source>
</evidence>
<organism evidence="10 11">
    <name type="scientific">Deinandra increscens subsp. villosa</name>
    <dbReference type="NCBI Taxonomy" id="3103831"/>
    <lineage>
        <taxon>Eukaryota</taxon>
        <taxon>Viridiplantae</taxon>
        <taxon>Streptophyta</taxon>
        <taxon>Embryophyta</taxon>
        <taxon>Tracheophyta</taxon>
        <taxon>Spermatophyta</taxon>
        <taxon>Magnoliopsida</taxon>
        <taxon>eudicotyledons</taxon>
        <taxon>Gunneridae</taxon>
        <taxon>Pentapetalae</taxon>
        <taxon>asterids</taxon>
        <taxon>campanulids</taxon>
        <taxon>Asterales</taxon>
        <taxon>Asteraceae</taxon>
        <taxon>Asteroideae</taxon>
        <taxon>Heliantheae alliance</taxon>
        <taxon>Madieae</taxon>
        <taxon>Madiinae</taxon>
        <taxon>Deinandra</taxon>
    </lineage>
</organism>
<dbReference type="GO" id="GO:0017056">
    <property type="term" value="F:structural constituent of nuclear pore"/>
    <property type="evidence" value="ECO:0007669"/>
    <property type="project" value="InterPro"/>
</dbReference>
<evidence type="ECO:0000313" key="10">
    <source>
        <dbReference type="EMBL" id="KAK9066046.1"/>
    </source>
</evidence>
<name>A0AAP0GY92_9ASTR</name>
<keyword evidence="7" id="KW-0539">Nucleus</keyword>
<evidence type="ECO:0000256" key="2">
    <source>
        <dbReference type="ARBA" id="ARBA00022448"/>
    </source>
</evidence>
<evidence type="ECO:0000256" key="6">
    <source>
        <dbReference type="ARBA" id="ARBA00023132"/>
    </source>
</evidence>
<evidence type="ECO:0000256" key="7">
    <source>
        <dbReference type="ARBA" id="ARBA00023242"/>
    </source>
</evidence>
<evidence type="ECO:0000256" key="8">
    <source>
        <dbReference type="SAM" id="MobiDB-lite"/>
    </source>
</evidence>
<evidence type="ECO:0000313" key="11">
    <source>
        <dbReference type="Proteomes" id="UP001408789"/>
    </source>
</evidence>
<dbReference type="Gene3D" id="3.30.1610.10">
    <property type="entry name" value="Peptidase S59, nucleoporin"/>
    <property type="match status" value="1"/>
</dbReference>
<dbReference type="PROSITE" id="PS51434">
    <property type="entry name" value="NUP_C"/>
    <property type="match status" value="1"/>
</dbReference>
<comment type="subcellular location">
    <subcellularLocation>
        <location evidence="1">Nucleus</location>
        <location evidence="1">Nuclear pore complex</location>
    </subcellularLocation>
</comment>
<dbReference type="GO" id="GO:0005643">
    <property type="term" value="C:nuclear pore"/>
    <property type="evidence" value="ECO:0007669"/>
    <property type="project" value="UniProtKB-SubCell"/>
</dbReference>
<evidence type="ECO:0000256" key="3">
    <source>
        <dbReference type="ARBA" id="ARBA00022816"/>
    </source>
</evidence>
<feature type="domain" description="Peptidase S59" evidence="9">
    <location>
        <begin position="50"/>
        <end position="176"/>
    </location>
</feature>
<dbReference type="FunFam" id="1.25.40.690:FF:000002">
    <property type="entry name" value="Nuclear pore complex protein NUP96"/>
    <property type="match status" value="1"/>
</dbReference>
<dbReference type="Gene3D" id="1.25.40.690">
    <property type="match status" value="1"/>
</dbReference>
<dbReference type="InterPro" id="IPR036903">
    <property type="entry name" value="Nup98_auto-Pept-S59_dom_sf"/>
</dbReference>
<evidence type="ECO:0000256" key="4">
    <source>
        <dbReference type="ARBA" id="ARBA00022927"/>
    </source>
</evidence>
<accession>A0AAP0GY92</accession>
<comment type="caution">
    <text evidence="10">The sequence shown here is derived from an EMBL/GenBank/DDBJ whole genome shotgun (WGS) entry which is preliminary data.</text>
</comment>
<dbReference type="Pfam" id="PF04096">
    <property type="entry name" value="Nucleoporin2"/>
    <property type="match status" value="1"/>
</dbReference>
<proteinExistence type="predicted"/>
<keyword evidence="5" id="KW-0811">Translocation</keyword>
<dbReference type="GO" id="GO:0015031">
    <property type="term" value="P:protein transport"/>
    <property type="evidence" value="ECO:0007669"/>
    <property type="project" value="UniProtKB-KW"/>
</dbReference>
<feature type="compositionally biased region" description="Acidic residues" evidence="8">
    <location>
        <begin position="208"/>
        <end position="217"/>
    </location>
</feature>
<keyword evidence="11" id="KW-1185">Reference proteome</keyword>